<dbReference type="Proteomes" id="UP001438707">
    <property type="component" value="Unassembled WGS sequence"/>
</dbReference>
<organism evidence="1 2">
    <name type="scientific">Apatococcus lobatus</name>
    <dbReference type="NCBI Taxonomy" id="904363"/>
    <lineage>
        <taxon>Eukaryota</taxon>
        <taxon>Viridiplantae</taxon>
        <taxon>Chlorophyta</taxon>
        <taxon>core chlorophytes</taxon>
        <taxon>Trebouxiophyceae</taxon>
        <taxon>Chlorellales</taxon>
        <taxon>Chlorellaceae</taxon>
        <taxon>Apatococcus</taxon>
    </lineage>
</organism>
<evidence type="ECO:0000313" key="2">
    <source>
        <dbReference type="Proteomes" id="UP001438707"/>
    </source>
</evidence>
<reference evidence="1 2" key="1">
    <citation type="journal article" date="2024" name="Nat. Commun.">
        <title>Phylogenomics reveals the evolutionary origins of lichenization in chlorophyte algae.</title>
        <authorList>
            <person name="Puginier C."/>
            <person name="Libourel C."/>
            <person name="Otte J."/>
            <person name="Skaloud P."/>
            <person name="Haon M."/>
            <person name="Grisel S."/>
            <person name="Petersen M."/>
            <person name="Berrin J.G."/>
            <person name="Delaux P.M."/>
            <person name="Dal Grande F."/>
            <person name="Keller J."/>
        </authorList>
    </citation>
    <scope>NUCLEOTIDE SEQUENCE [LARGE SCALE GENOMIC DNA]</scope>
    <source>
        <strain evidence="1 2">SAG 2145</strain>
    </source>
</reference>
<dbReference type="EMBL" id="JALJOS010000013">
    <property type="protein sequence ID" value="KAK9831701.1"/>
    <property type="molecule type" value="Genomic_DNA"/>
</dbReference>
<accession>A0AAW1REK4</accession>
<evidence type="ECO:0000313" key="1">
    <source>
        <dbReference type="EMBL" id="KAK9831701.1"/>
    </source>
</evidence>
<gene>
    <name evidence="1" type="ORF">WJX74_006495</name>
</gene>
<dbReference type="AlphaFoldDB" id="A0AAW1REK4"/>
<name>A0AAW1REK4_9CHLO</name>
<protein>
    <submittedName>
        <fullName evidence="1">Uncharacterized protein</fullName>
    </submittedName>
</protein>
<proteinExistence type="predicted"/>
<comment type="caution">
    <text evidence="1">The sequence shown here is derived from an EMBL/GenBank/DDBJ whole genome shotgun (WGS) entry which is preliminary data.</text>
</comment>
<keyword evidence="2" id="KW-1185">Reference proteome</keyword>
<sequence>MTSGTPGSVRISAASEILISVIEARNITSESDLGSEADFLLRIRLGQDQEAKTPVWEFETGWWKDRYFSGPRLGSFGTLQGISAAMAYLVGRSSQHQPAVQEGDAVCTIGLCNQQHMQEFMAGPGAKLSLDGRLGVGDRLLAQ</sequence>